<dbReference type="CDD" id="cd05121">
    <property type="entry name" value="ABC1_ADCK3-like"/>
    <property type="match status" value="1"/>
</dbReference>
<evidence type="ECO:0000313" key="5">
    <source>
        <dbReference type="Proteomes" id="UP001214638"/>
    </source>
</evidence>
<dbReference type="SUPFAM" id="SSF56112">
    <property type="entry name" value="Protein kinase-like (PK-like)"/>
    <property type="match status" value="1"/>
</dbReference>
<dbReference type="InterPro" id="IPR001466">
    <property type="entry name" value="Beta-lactam-related"/>
</dbReference>
<sequence length="1222" mass="139019">MANQVNTTPKGQTSLQRSMEIFSRLTNLFVEWNKTVLVASFKQESRTPEFWEEMHQQMAKSIVENIKAAKGCWVKVGQMISTKPWLLPKCYIEAFTELQDKMDNSDFSEIIDTIENELGYMDDLFKNFDAIPVASASIAQVHKATLMNGQRVAVKVQHKSSEQNLKNDLEVLRMVSWMIQSGGYYQNVCDFVEEYANSVVSELDFTNELTNIQNAYNDAQFSKIPIVIPRPYPMYCSHRVITMQFLDLHKIIDKDFMIENNINVHELMYDVYDFMLFQVLYFGRIHGDPHPGNIQVARCPKTNRIKPSFLDWGLTIFINNMVRINACRLYMNMYMADTTGSIQEFINIGFDISKLLFFEFDRLLEVFIPLYLSRTAFLNAISQYNTAEQGKQKQSCHIDFNQRSKYFLAEFMAKAPVFLPTILKSICEFRNISYMIGARVAFTDVLYKNATFAYQKLYDNTIIPYVSSIFGIIKLHRRISRLRAIFKIGNEDFLYKKLVDDFNNIYGSRLFMQPIAPVKYQFSKLELRITEALEFFDKGSFELVGVQIAVINNKKFDAALCYGRTARFDKRPVTPNCLFPLGFISSNLLAIGILHLVAENRIKLDESVSTYWKDFGKNEKESVTIRQILNQTSGIIFGYSSFPLYNSVLDYELMVKRIENTHIYHNLNLPKVHHGLLYNGWIMAEIIRKVTGQTGEAYIQELFLKCGLDPATFCFPSLSLDSAKATTKSDNENSSKDNTNSTSEQKTTSDGINPIDKEQSMEDDDKNNQNVANNLESNTISTDCIESNSNSYVLQSLVEFDNSQSCHLENGTSSGGINVSHGFQQFANYKTEQILEQSVISNEKEISENRMLSVHEELTSSTRVSTTVKIKSLLNSEKNSNDDFITILPVGPPKGSSDTASIVESDGNVSENVKNHMQNFLDDDAYLLHLPPSDCVCDITFGNPDTEFRRCLFPRSTCPKKTRFVEIYRPHDIFAVIGDLDSRNPKLATSGVIDANMCQVLTNMDTGHKGYIRMNSTRNRNSSSPRRSPHAVSIDSTLQEFNGPTSVGFTNFDLIRYGAIILDPINNNHEYFYKHSIPALNGRISAFSLAKFYSMLTSDTLGLGELIQDALSVSYMDQSFISWALAGGYGPKFSLGFQTFTLIHTKTGEHYQGIGMVDVGGSVVMTIPRLELSISMVISREFTVPVHKSMIRMILAYYNLQLHDPFMFEYIGPLLQAAKFDF</sequence>
<dbReference type="RefSeq" id="XP_067803453.1">
    <property type="nucleotide sequence ID" value="XM_067946889.1"/>
</dbReference>
<gene>
    <name evidence="4" type="ORF">BdWA1_001859</name>
</gene>
<dbReference type="SUPFAM" id="SSF56601">
    <property type="entry name" value="beta-lactamase/transpeptidase-like"/>
    <property type="match status" value="2"/>
</dbReference>
<dbReference type="InterPro" id="IPR011009">
    <property type="entry name" value="Kinase-like_dom_sf"/>
</dbReference>
<evidence type="ECO:0000259" key="2">
    <source>
        <dbReference type="Pfam" id="PF00144"/>
    </source>
</evidence>
<dbReference type="GeneID" id="94336157"/>
<reference evidence="4" key="1">
    <citation type="journal article" date="2023" name="Nat. Microbiol.">
        <title>Babesia duncani multi-omics identifies virulence factors and drug targets.</title>
        <authorList>
            <person name="Singh P."/>
            <person name="Lonardi S."/>
            <person name="Liang Q."/>
            <person name="Vydyam P."/>
            <person name="Khabirova E."/>
            <person name="Fang T."/>
            <person name="Gihaz S."/>
            <person name="Thekkiniath J."/>
            <person name="Munshi M."/>
            <person name="Abel S."/>
            <person name="Ciampossin L."/>
            <person name="Batugedara G."/>
            <person name="Gupta M."/>
            <person name="Lu X.M."/>
            <person name="Lenz T."/>
            <person name="Chakravarty S."/>
            <person name="Cornillot E."/>
            <person name="Hu Y."/>
            <person name="Ma W."/>
            <person name="Gonzalez L.M."/>
            <person name="Sanchez S."/>
            <person name="Estrada K."/>
            <person name="Sanchez-Flores A."/>
            <person name="Montero E."/>
            <person name="Harb O.S."/>
            <person name="Le Roch K.G."/>
            <person name="Mamoun C.B."/>
        </authorList>
    </citation>
    <scope>NUCLEOTIDE SEQUENCE</scope>
    <source>
        <strain evidence="4">WA1</strain>
    </source>
</reference>
<dbReference type="InterPro" id="IPR012338">
    <property type="entry name" value="Beta-lactam/transpept-like"/>
</dbReference>
<dbReference type="Proteomes" id="UP001214638">
    <property type="component" value="Unassembled WGS sequence"/>
</dbReference>
<feature type="compositionally biased region" description="Polar residues" evidence="1">
    <location>
        <begin position="736"/>
        <end position="751"/>
    </location>
</feature>
<organism evidence="4 5">
    <name type="scientific">Babesia duncani</name>
    <dbReference type="NCBI Taxonomy" id="323732"/>
    <lineage>
        <taxon>Eukaryota</taxon>
        <taxon>Sar</taxon>
        <taxon>Alveolata</taxon>
        <taxon>Apicomplexa</taxon>
        <taxon>Aconoidasida</taxon>
        <taxon>Piroplasmida</taxon>
        <taxon>Babesiidae</taxon>
        <taxon>Babesia</taxon>
    </lineage>
</organism>
<accession>A0AAD9PL88</accession>
<dbReference type="KEGG" id="bdw:94336157"/>
<keyword evidence="5" id="KW-1185">Reference proteome</keyword>
<comment type="caution">
    <text evidence="4">The sequence shown here is derived from an EMBL/GenBank/DDBJ whole genome shotgun (WGS) entry which is preliminary data.</text>
</comment>
<dbReference type="Pfam" id="PF00144">
    <property type="entry name" value="Beta-lactamase"/>
    <property type="match status" value="1"/>
</dbReference>
<name>A0AAD9PL88_9APIC</name>
<proteinExistence type="predicted"/>
<dbReference type="GO" id="GO:0016301">
    <property type="term" value="F:kinase activity"/>
    <property type="evidence" value="ECO:0007669"/>
    <property type="project" value="UniProtKB-KW"/>
</dbReference>
<dbReference type="AlphaFoldDB" id="A0AAD9PL88"/>
<keyword evidence="4" id="KW-0808">Transferase</keyword>
<feature type="region of interest" description="Disordered" evidence="1">
    <location>
        <begin position="725"/>
        <end position="772"/>
    </location>
</feature>
<protein>
    <submittedName>
        <fullName evidence="4">Bifunctional Protein kinase-like domain superfamily/ABC1 atypical kinase-like domain/Beta-lactamase-transpeptidase-like/Beta-lactamase-related</fullName>
    </submittedName>
</protein>
<evidence type="ECO:0000256" key="1">
    <source>
        <dbReference type="SAM" id="MobiDB-lite"/>
    </source>
</evidence>
<evidence type="ECO:0000259" key="3">
    <source>
        <dbReference type="Pfam" id="PF03109"/>
    </source>
</evidence>
<dbReference type="PANTHER" id="PTHR43173">
    <property type="entry name" value="ABC1 FAMILY PROTEIN"/>
    <property type="match status" value="1"/>
</dbReference>
<dbReference type="InterPro" id="IPR051130">
    <property type="entry name" value="Mito_struct-func_regulator"/>
</dbReference>
<dbReference type="Gene3D" id="3.40.710.10">
    <property type="entry name" value="DD-peptidase/beta-lactamase superfamily"/>
    <property type="match status" value="1"/>
</dbReference>
<feature type="domain" description="Beta-lactamase-related" evidence="2">
    <location>
        <begin position="543"/>
        <end position="708"/>
    </location>
</feature>
<keyword evidence="4" id="KW-0418">Kinase</keyword>
<feature type="domain" description="ABC1 atypical kinase-like" evidence="3">
    <location>
        <begin position="98"/>
        <end position="340"/>
    </location>
</feature>
<dbReference type="PANTHER" id="PTHR43173:SF3">
    <property type="entry name" value="ABC1 FAMILY PROTEIN"/>
    <property type="match status" value="1"/>
</dbReference>
<dbReference type="Pfam" id="PF03109">
    <property type="entry name" value="ABC1"/>
    <property type="match status" value="1"/>
</dbReference>
<dbReference type="EMBL" id="JALLKP010000002">
    <property type="protein sequence ID" value="KAK2196611.1"/>
    <property type="molecule type" value="Genomic_DNA"/>
</dbReference>
<dbReference type="InterPro" id="IPR004147">
    <property type="entry name" value="ABC1_dom"/>
</dbReference>
<evidence type="ECO:0000313" key="4">
    <source>
        <dbReference type="EMBL" id="KAK2196611.1"/>
    </source>
</evidence>